<dbReference type="AlphaFoldDB" id="A0A250WXL0"/>
<gene>
    <name evidence="1" type="ORF">CEUSTIGMA_g3016.t1</name>
</gene>
<proteinExistence type="predicted"/>
<dbReference type="Proteomes" id="UP000232323">
    <property type="component" value="Unassembled WGS sequence"/>
</dbReference>
<reference evidence="1 2" key="1">
    <citation type="submission" date="2017-08" db="EMBL/GenBank/DDBJ databases">
        <title>Acidophilic green algal genome provides insights into adaptation to an acidic environment.</title>
        <authorList>
            <person name="Hirooka S."/>
            <person name="Hirose Y."/>
            <person name="Kanesaki Y."/>
            <person name="Higuchi S."/>
            <person name="Fujiwara T."/>
            <person name="Onuma R."/>
            <person name="Era A."/>
            <person name="Ohbayashi R."/>
            <person name="Uzuka A."/>
            <person name="Nozaki H."/>
            <person name="Yoshikawa H."/>
            <person name="Miyagishima S.Y."/>
        </authorList>
    </citation>
    <scope>NUCLEOTIDE SEQUENCE [LARGE SCALE GENOMIC DNA]</scope>
    <source>
        <strain evidence="1 2">NIES-2499</strain>
    </source>
</reference>
<keyword evidence="2" id="KW-1185">Reference proteome</keyword>
<comment type="caution">
    <text evidence="1">The sequence shown here is derived from an EMBL/GenBank/DDBJ whole genome shotgun (WGS) entry which is preliminary data.</text>
</comment>
<name>A0A250WXL0_9CHLO</name>
<dbReference type="EMBL" id="BEGY01000013">
    <property type="protein sequence ID" value="GAX75573.1"/>
    <property type="molecule type" value="Genomic_DNA"/>
</dbReference>
<accession>A0A250WXL0</accession>
<sequence length="148" mass="16402">MQGACIVRRDLEGFIKTESILKSGLKLRLASCLPDLIITIRGKTNCFVLPAFSKADALCEGIDMALERLQQVSQKFSTSNAVFPSSFCLSEKVALLCTRCVRFFRYEQNILQIRPFPQPLSLPLACIKKEKTGGIGASHFSSPHLIHS</sequence>
<evidence type="ECO:0000313" key="2">
    <source>
        <dbReference type="Proteomes" id="UP000232323"/>
    </source>
</evidence>
<evidence type="ECO:0000313" key="1">
    <source>
        <dbReference type="EMBL" id="GAX75573.1"/>
    </source>
</evidence>
<organism evidence="1 2">
    <name type="scientific">Chlamydomonas eustigma</name>
    <dbReference type="NCBI Taxonomy" id="1157962"/>
    <lineage>
        <taxon>Eukaryota</taxon>
        <taxon>Viridiplantae</taxon>
        <taxon>Chlorophyta</taxon>
        <taxon>core chlorophytes</taxon>
        <taxon>Chlorophyceae</taxon>
        <taxon>CS clade</taxon>
        <taxon>Chlamydomonadales</taxon>
        <taxon>Chlamydomonadaceae</taxon>
        <taxon>Chlamydomonas</taxon>
    </lineage>
</organism>
<protein>
    <submittedName>
        <fullName evidence="1">Uncharacterized protein</fullName>
    </submittedName>
</protein>